<dbReference type="NCBIfam" id="NF004905">
    <property type="entry name" value="PRK06265.1-5"/>
    <property type="match status" value="1"/>
</dbReference>
<keyword evidence="6 7" id="KW-0472">Membrane</keyword>
<dbReference type="GO" id="GO:0005886">
    <property type="term" value="C:plasma membrane"/>
    <property type="evidence" value="ECO:0007669"/>
    <property type="project" value="UniProtKB-SubCell"/>
</dbReference>
<dbReference type="Pfam" id="PF01891">
    <property type="entry name" value="CbiM"/>
    <property type="match status" value="1"/>
</dbReference>
<dbReference type="NCBIfam" id="NF004903">
    <property type="entry name" value="PRK06265.1-3"/>
    <property type="match status" value="1"/>
</dbReference>
<evidence type="ECO:0000256" key="6">
    <source>
        <dbReference type="ARBA" id="ARBA00023136"/>
    </source>
</evidence>
<evidence type="ECO:0000313" key="9">
    <source>
        <dbReference type="Proteomes" id="UP000294820"/>
    </source>
</evidence>
<feature type="transmembrane region" description="Helical" evidence="7">
    <location>
        <begin position="7"/>
        <end position="30"/>
    </location>
</feature>
<keyword evidence="9" id="KW-1185">Reference proteome</keyword>
<evidence type="ECO:0000256" key="7">
    <source>
        <dbReference type="SAM" id="Phobius"/>
    </source>
</evidence>
<keyword evidence="2" id="KW-0813">Transport</keyword>
<evidence type="ECO:0000256" key="2">
    <source>
        <dbReference type="ARBA" id="ARBA00022448"/>
    </source>
</evidence>
<organism evidence="8 9">
    <name type="scientific">Dickeya aquatica</name>
    <dbReference type="NCBI Taxonomy" id="1401087"/>
    <lineage>
        <taxon>Bacteria</taxon>
        <taxon>Pseudomonadati</taxon>
        <taxon>Pseudomonadota</taxon>
        <taxon>Gammaproteobacteria</taxon>
        <taxon>Enterobacterales</taxon>
        <taxon>Pectobacteriaceae</taxon>
        <taxon>Dickeya</taxon>
    </lineage>
</organism>
<dbReference type="PANTHER" id="PTHR34229">
    <property type="entry name" value="METAL TRANSPORT PROTEIN HI_1621-RELATED"/>
    <property type="match status" value="1"/>
</dbReference>
<dbReference type="Proteomes" id="UP000294820">
    <property type="component" value="Chromosome 1"/>
</dbReference>
<dbReference type="RefSeq" id="WP_035342559.1">
    <property type="nucleotide sequence ID" value="NZ_LT615367.1"/>
</dbReference>
<sequence length="207" mass="20956">MAHIPDGLLSLPILVSDGIIAITGVGLALRRINDRAIPRIAILSAVFFTASLVSMPVGPSSIHLLLSGLMGIVLGMGIFPAVMVALFLQAILFGFGGLTTLGVNTVNIALPGAIVGLVLGPVVRHASSAAKASSLAALGAAFSVMATGGLVAISLWISSSAFTPVAKILLITYLPLALVDAAFTAAVVGFLTRVKPQALIPQLSSPE</sequence>
<comment type="subcellular location">
    <subcellularLocation>
        <location evidence="1">Cell membrane</location>
        <topology evidence="1">Multi-pass membrane protein</topology>
    </subcellularLocation>
</comment>
<evidence type="ECO:0000256" key="4">
    <source>
        <dbReference type="ARBA" id="ARBA00022692"/>
    </source>
</evidence>
<feature type="transmembrane region" description="Helical" evidence="7">
    <location>
        <begin position="135"/>
        <end position="157"/>
    </location>
</feature>
<protein>
    <submittedName>
        <fullName evidence="8">Substrate-specific component NikM of nickel ECF transporter</fullName>
    </submittedName>
</protein>
<keyword evidence="4 7" id="KW-0812">Transmembrane</keyword>
<gene>
    <name evidence="8" type="ORF">DAQ1742_01822</name>
</gene>
<dbReference type="InterPro" id="IPR002751">
    <property type="entry name" value="CbiM/NikMN"/>
</dbReference>
<feature type="transmembrane region" description="Helical" evidence="7">
    <location>
        <begin position="101"/>
        <end position="123"/>
    </location>
</feature>
<feature type="transmembrane region" description="Helical" evidence="7">
    <location>
        <begin position="69"/>
        <end position="95"/>
    </location>
</feature>
<proteinExistence type="predicted"/>
<keyword evidence="3" id="KW-1003">Cell membrane</keyword>
<dbReference type="EMBL" id="LT615367">
    <property type="protein sequence ID" value="SLM62759.1"/>
    <property type="molecule type" value="Genomic_DNA"/>
</dbReference>
<keyword evidence="5 7" id="KW-1133">Transmembrane helix</keyword>
<evidence type="ECO:0000313" key="8">
    <source>
        <dbReference type="EMBL" id="SLM62759.1"/>
    </source>
</evidence>
<dbReference type="GO" id="GO:0000041">
    <property type="term" value="P:transition metal ion transport"/>
    <property type="evidence" value="ECO:0007669"/>
    <property type="project" value="InterPro"/>
</dbReference>
<feature type="transmembrane region" description="Helical" evidence="7">
    <location>
        <begin position="169"/>
        <end position="191"/>
    </location>
</feature>
<accession>A0A375AAY8</accession>
<dbReference type="Gene3D" id="1.10.1760.20">
    <property type="match status" value="1"/>
</dbReference>
<evidence type="ECO:0000256" key="5">
    <source>
        <dbReference type="ARBA" id="ARBA00022989"/>
    </source>
</evidence>
<dbReference type="KEGG" id="daq:DAQ1742_01822"/>
<reference evidence="8 9" key="1">
    <citation type="submission" date="2016-09" db="EMBL/GenBank/DDBJ databases">
        <authorList>
            <person name="Reverchon S."/>
            <person name="Nasser W."/>
            <person name="Leonard S."/>
            <person name="Brochier C."/>
            <person name="Duprey A."/>
        </authorList>
    </citation>
    <scope>NUCLEOTIDE SEQUENCE [LARGE SCALE GENOMIC DNA]</scope>
    <source>
        <strain evidence="8 9">174/2</strain>
    </source>
</reference>
<evidence type="ECO:0000256" key="3">
    <source>
        <dbReference type="ARBA" id="ARBA00022475"/>
    </source>
</evidence>
<evidence type="ECO:0000256" key="1">
    <source>
        <dbReference type="ARBA" id="ARBA00004651"/>
    </source>
</evidence>
<dbReference type="AlphaFoldDB" id="A0A375AAY8"/>
<name>A0A375AAY8_9GAMM</name>
<dbReference type="PANTHER" id="PTHR34229:SF1">
    <property type="entry name" value="METAL TRANSPORT PROTEIN HI_1621-RELATED"/>
    <property type="match status" value="1"/>
</dbReference>
<feature type="transmembrane region" description="Helical" evidence="7">
    <location>
        <begin position="36"/>
        <end position="57"/>
    </location>
</feature>